<evidence type="ECO:0000256" key="6">
    <source>
        <dbReference type="ARBA" id="ARBA00022692"/>
    </source>
</evidence>
<dbReference type="InterPro" id="IPR058781">
    <property type="entry name" value="HH_AprE-like"/>
</dbReference>
<comment type="caution">
    <text evidence="13">The sequence shown here is derived from an EMBL/GenBank/DDBJ whole genome shotgun (WGS) entry which is preliminary data.</text>
</comment>
<keyword evidence="14" id="KW-1185">Reference proteome</keyword>
<keyword evidence="3 9" id="KW-0813">Transport</keyword>
<evidence type="ECO:0000259" key="12">
    <source>
        <dbReference type="Pfam" id="PF26002"/>
    </source>
</evidence>
<keyword evidence="8" id="KW-0472">Membrane</keyword>
<name>A0A967CAJ2_9PROT</name>
<dbReference type="PANTHER" id="PTHR30386:SF17">
    <property type="entry name" value="ALKALINE PROTEASE SECRETION PROTEIN APRE"/>
    <property type="match status" value="1"/>
</dbReference>
<feature type="domain" description="AprE-like beta-barrel" evidence="12">
    <location>
        <begin position="323"/>
        <end position="413"/>
    </location>
</feature>
<comment type="subcellular location">
    <subcellularLocation>
        <location evidence="1 9">Cell inner membrane</location>
        <topology evidence="1 9">Single-pass membrane protein</topology>
    </subcellularLocation>
</comment>
<dbReference type="InterPro" id="IPR050739">
    <property type="entry name" value="MFP"/>
</dbReference>
<evidence type="ECO:0000313" key="13">
    <source>
        <dbReference type="EMBL" id="NIA67454.1"/>
    </source>
</evidence>
<reference evidence="13" key="1">
    <citation type="submission" date="2020-03" db="EMBL/GenBank/DDBJ databases">
        <title>Genome of Pelagibius litoralis DSM 21314T.</title>
        <authorList>
            <person name="Wang G."/>
        </authorList>
    </citation>
    <scope>NUCLEOTIDE SEQUENCE</scope>
    <source>
        <strain evidence="13">DSM 21314</strain>
    </source>
</reference>
<evidence type="ECO:0000256" key="4">
    <source>
        <dbReference type="ARBA" id="ARBA00022475"/>
    </source>
</evidence>
<dbReference type="Gene3D" id="2.40.50.100">
    <property type="match status" value="1"/>
</dbReference>
<evidence type="ECO:0000256" key="10">
    <source>
        <dbReference type="SAM" id="Coils"/>
    </source>
</evidence>
<protein>
    <recommendedName>
        <fullName evidence="9">Membrane fusion protein (MFP) family protein</fullName>
    </recommendedName>
</protein>
<dbReference type="InterPro" id="IPR010129">
    <property type="entry name" value="T1SS_HlyD"/>
</dbReference>
<gene>
    <name evidence="13" type="ORF">HBA54_02510</name>
</gene>
<dbReference type="Pfam" id="PF25994">
    <property type="entry name" value="HH_AprE"/>
    <property type="match status" value="1"/>
</dbReference>
<evidence type="ECO:0000313" key="14">
    <source>
        <dbReference type="Proteomes" id="UP000761264"/>
    </source>
</evidence>
<dbReference type="EMBL" id="JAAQPH010000002">
    <property type="protein sequence ID" value="NIA67454.1"/>
    <property type="molecule type" value="Genomic_DNA"/>
</dbReference>
<feature type="domain" description="AprE-like long alpha-helical hairpin" evidence="11">
    <location>
        <begin position="91"/>
        <end position="279"/>
    </location>
</feature>
<keyword evidence="6" id="KW-0812">Transmembrane</keyword>
<evidence type="ECO:0000256" key="5">
    <source>
        <dbReference type="ARBA" id="ARBA00022519"/>
    </source>
</evidence>
<dbReference type="RefSeq" id="WP_167221042.1">
    <property type="nucleotide sequence ID" value="NZ_JAAQPH010000002.1"/>
</dbReference>
<dbReference type="PANTHER" id="PTHR30386">
    <property type="entry name" value="MEMBRANE FUSION SUBUNIT OF EMRAB-TOLC MULTIDRUG EFFLUX PUMP"/>
    <property type="match status" value="1"/>
</dbReference>
<dbReference type="Pfam" id="PF26002">
    <property type="entry name" value="Beta-barrel_AprE"/>
    <property type="match status" value="1"/>
</dbReference>
<evidence type="ECO:0000256" key="1">
    <source>
        <dbReference type="ARBA" id="ARBA00004377"/>
    </source>
</evidence>
<evidence type="ECO:0000259" key="11">
    <source>
        <dbReference type="Pfam" id="PF25994"/>
    </source>
</evidence>
<dbReference type="GO" id="GO:0005886">
    <property type="term" value="C:plasma membrane"/>
    <property type="evidence" value="ECO:0007669"/>
    <property type="project" value="UniProtKB-SubCell"/>
</dbReference>
<dbReference type="NCBIfam" id="TIGR01843">
    <property type="entry name" value="type_I_hlyD"/>
    <property type="match status" value="1"/>
</dbReference>
<keyword evidence="5 9" id="KW-0997">Cell inner membrane</keyword>
<keyword evidence="4 9" id="KW-1003">Cell membrane</keyword>
<dbReference type="GO" id="GO:0015031">
    <property type="term" value="P:protein transport"/>
    <property type="evidence" value="ECO:0007669"/>
    <property type="project" value="InterPro"/>
</dbReference>
<feature type="coiled-coil region" evidence="10">
    <location>
        <begin position="232"/>
        <end position="274"/>
    </location>
</feature>
<evidence type="ECO:0000256" key="8">
    <source>
        <dbReference type="ARBA" id="ARBA00023136"/>
    </source>
</evidence>
<comment type="similarity">
    <text evidence="2 9">Belongs to the membrane fusion protein (MFP) (TC 8.A.1) family.</text>
</comment>
<organism evidence="13 14">
    <name type="scientific">Pelagibius litoralis</name>
    <dbReference type="NCBI Taxonomy" id="374515"/>
    <lineage>
        <taxon>Bacteria</taxon>
        <taxon>Pseudomonadati</taxon>
        <taxon>Pseudomonadota</taxon>
        <taxon>Alphaproteobacteria</taxon>
        <taxon>Rhodospirillales</taxon>
        <taxon>Rhodovibrionaceae</taxon>
        <taxon>Pelagibius</taxon>
    </lineage>
</organism>
<sequence length="436" mass="47903">MNQPRPAAPTGSRTVILAGLAVLALTFGGFFGWAATAELSSAVIASGKVTVDSNRKSLQHMEGGIVSQILVRNGDAVRKDELLLRLDETRARASLSILQAKLDENRANEARLRAERNDTETITFPDDLMARASIPQLGDSLRGQQSLFAARRETLKGEIEIHRERIVQVGEQIHGLTAQQNAKARQIDLIGEELNGLKKLLAKGFAEKNKVLALEREAARLGGERGEHIAEIAAAKTAISQAELEILQLRKDTREAVEVELRQVRTEIFDLRERVLASQFVLDHLEVRAPEDGIIVGLAVHAPGQVVQPGATILELVPVDDELIVEARVQPFDIDNLSLGLPADVIFTAFPQRTTPKLQGTVAYFSADRFEDERSGEAYYLARIAISEQEAARLGKDQILRPGMPADVMIKTGARTALDYLVQPLTESVTRAWREN</sequence>
<evidence type="ECO:0000256" key="7">
    <source>
        <dbReference type="ARBA" id="ARBA00022989"/>
    </source>
</evidence>
<proteinExistence type="inferred from homology"/>
<dbReference type="PRINTS" id="PR01490">
    <property type="entry name" value="RTXTOXIND"/>
</dbReference>
<keyword evidence="7" id="KW-1133">Transmembrane helix</keyword>
<dbReference type="Proteomes" id="UP000761264">
    <property type="component" value="Unassembled WGS sequence"/>
</dbReference>
<dbReference type="AlphaFoldDB" id="A0A967CAJ2"/>
<accession>A0A967CAJ2</accession>
<evidence type="ECO:0000256" key="2">
    <source>
        <dbReference type="ARBA" id="ARBA00009477"/>
    </source>
</evidence>
<keyword evidence="10" id="KW-0175">Coiled coil</keyword>
<dbReference type="InterPro" id="IPR058982">
    <property type="entry name" value="Beta-barrel_AprE"/>
</dbReference>
<evidence type="ECO:0000256" key="9">
    <source>
        <dbReference type="RuleBase" id="RU365093"/>
    </source>
</evidence>
<dbReference type="Gene3D" id="2.40.30.170">
    <property type="match status" value="1"/>
</dbReference>
<evidence type="ECO:0000256" key="3">
    <source>
        <dbReference type="ARBA" id="ARBA00022448"/>
    </source>
</evidence>